<dbReference type="AlphaFoldDB" id="A0ABD6D9P3"/>
<dbReference type="RefSeq" id="WP_256396508.1">
    <property type="nucleotide sequence ID" value="NZ_JANHDJ010000004.1"/>
</dbReference>
<name>A0ABD6D9P3_9EURY</name>
<accession>A0ABD6D9P3</accession>
<keyword evidence="1" id="KW-0812">Transmembrane</keyword>
<feature type="transmembrane region" description="Helical" evidence="1">
    <location>
        <begin position="12"/>
        <end position="30"/>
    </location>
</feature>
<evidence type="ECO:0000313" key="2">
    <source>
        <dbReference type="EMBL" id="MFD1642964.1"/>
    </source>
</evidence>
<comment type="caution">
    <text evidence="2">The sequence shown here is derived from an EMBL/GenBank/DDBJ whole genome shotgun (WGS) entry which is preliminary data.</text>
</comment>
<keyword evidence="1" id="KW-1133">Transmembrane helix</keyword>
<reference evidence="2 3" key="1">
    <citation type="journal article" date="2019" name="Int. J. Syst. Evol. Microbiol.">
        <title>The Global Catalogue of Microorganisms (GCM) 10K type strain sequencing project: providing services to taxonomists for standard genome sequencing and annotation.</title>
        <authorList>
            <consortium name="The Broad Institute Genomics Platform"/>
            <consortium name="The Broad Institute Genome Sequencing Center for Infectious Disease"/>
            <person name="Wu L."/>
            <person name="Ma J."/>
        </authorList>
    </citation>
    <scope>NUCLEOTIDE SEQUENCE [LARGE SCALE GENOMIC DNA]</scope>
    <source>
        <strain evidence="2 3">CGMCC 1.10593</strain>
    </source>
</reference>
<organism evidence="2 3">
    <name type="scientific">Halohasta litorea</name>
    <dbReference type="NCBI Taxonomy" id="869891"/>
    <lineage>
        <taxon>Archaea</taxon>
        <taxon>Methanobacteriati</taxon>
        <taxon>Methanobacteriota</taxon>
        <taxon>Stenosarchaea group</taxon>
        <taxon>Halobacteria</taxon>
        <taxon>Halobacteriales</taxon>
        <taxon>Haloferacaceae</taxon>
        <taxon>Halohasta</taxon>
    </lineage>
</organism>
<proteinExistence type="predicted"/>
<sequence>METPTAQQLPINAFAGIFLAATGVGVLIISQDLLRSALFLGVGLFFLMRALAQHRHAADGAD</sequence>
<protein>
    <submittedName>
        <fullName evidence="2">Uncharacterized protein</fullName>
    </submittedName>
</protein>
<feature type="transmembrane region" description="Helical" evidence="1">
    <location>
        <begin position="36"/>
        <end position="52"/>
    </location>
</feature>
<dbReference type="EMBL" id="JBHUDM010000004">
    <property type="protein sequence ID" value="MFD1642964.1"/>
    <property type="molecule type" value="Genomic_DNA"/>
</dbReference>
<evidence type="ECO:0000256" key="1">
    <source>
        <dbReference type="SAM" id="Phobius"/>
    </source>
</evidence>
<dbReference type="Proteomes" id="UP001597052">
    <property type="component" value="Unassembled WGS sequence"/>
</dbReference>
<keyword evidence="1" id="KW-0472">Membrane</keyword>
<gene>
    <name evidence="2" type="ORF">ACFSBW_13895</name>
</gene>
<evidence type="ECO:0000313" key="3">
    <source>
        <dbReference type="Proteomes" id="UP001597052"/>
    </source>
</evidence>
<keyword evidence="3" id="KW-1185">Reference proteome</keyword>